<evidence type="ECO:0000259" key="1">
    <source>
        <dbReference type="Pfam" id="PF10441"/>
    </source>
</evidence>
<dbReference type="PANTHER" id="PTHR15682">
    <property type="entry name" value="UNHEALTHY RIBOSOME BIOGENESIS PROTEIN 2 HOMOLOG"/>
    <property type="match status" value="1"/>
</dbReference>
<protein>
    <recommendedName>
        <fullName evidence="1">Nucleolar 27S pre-rRNA processing Urb2/Npa2 C-terminal domain-containing protein</fullName>
    </recommendedName>
</protein>
<dbReference type="EnsemblMetazoa" id="XM_021061961.2">
    <property type="protein sequence ID" value="XP_020917620.2"/>
    <property type="gene ID" value="LOC110254911"/>
</dbReference>
<dbReference type="PANTHER" id="PTHR15682:SF2">
    <property type="entry name" value="UNHEALTHY RIBOSOME BIOGENESIS PROTEIN 2 HOMOLOG"/>
    <property type="match status" value="1"/>
</dbReference>
<dbReference type="InterPro" id="IPR018849">
    <property type="entry name" value="Urb2/Npa2_C"/>
</dbReference>
<dbReference type="AlphaFoldDB" id="A0A913YCG7"/>
<dbReference type="GO" id="GO:0005730">
    <property type="term" value="C:nucleolus"/>
    <property type="evidence" value="ECO:0007669"/>
    <property type="project" value="TreeGrafter"/>
</dbReference>
<name>A0A913YCG7_EXADI</name>
<evidence type="ECO:0000313" key="3">
    <source>
        <dbReference type="Proteomes" id="UP000887567"/>
    </source>
</evidence>
<dbReference type="Pfam" id="PF10441">
    <property type="entry name" value="Urb2"/>
    <property type="match status" value="1"/>
</dbReference>
<dbReference type="RefSeq" id="XP_020917620.2">
    <property type="nucleotide sequence ID" value="XM_021061961.2"/>
</dbReference>
<sequence length="215" mass="24882">MALQSIAHQPTNFDLKILSLELMTRILSLGPNMLYPHHSSLVFHGSLLVQLDHNSNRFPDLFCAQFSLLSTALFHHNEAVFKTMHVFMACVTNMLNSLCHYCSIKIVRKTKKRNQETQTKCADKMSRLYQEISSHKATISKYIPYMITEYIQQIQEHQLQEQVKKLLEAGIYCLIDASGEHEIALLHATLDRGSRELFTTLINEYNKFYKFKGKV</sequence>
<proteinExistence type="predicted"/>
<feature type="domain" description="Nucleolar 27S pre-rRNA processing Urb2/Npa2 C-terminal" evidence="1">
    <location>
        <begin position="20"/>
        <end position="214"/>
    </location>
</feature>
<dbReference type="Proteomes" id="UP000887567">
    <property type="component" value="Unplaced"/>
</dbReference>
<dbReference type="GO" id="GO:0042254">
    <property type="term" value="P:ribosome biogenesis"/>
    <property type="evidence" value="ECO:0007669"/>
    <property type="project" value="TreeGrafter"/>
</dbReference>
<dbReference type="OMA" id="HNEAVFK"/>
<dbReference type="KEGG" id="epa:110254911"/>
<dbReference type="InterPro" id="IPR052609">
    <property type="entry name" value="Ribosome_Biogenesis_Reg"/>
</dbReference>
<dbReference type="OrthoDB" id="160374at2759"/>
<accession>A0A913YCG7</accession>
<keyword evidence="3" id="KW-1185">Reference proteome</keyword>
<organism evidence="2 3">
    <name type="scientific">Exaiptasia diaphana</name>
    <name type="common">Tropical sea anemone</name>
    <name type="synonym">Aiptasia pulchella</name>
    <dbReference type="NCBI Taxonomy" id="2652724"/>
    <lineage>
        <taxon>Eukaryota</taxon>
        <taxon>Metazoa</taxon>
        <taxon>Cnidaria</taxon>
        <taxon>Anthozoa</taxon>
        <taxon>Hexacorallia</taxon>
        <taxon>Actiniaria</taxon>
        <taxon>Aiptasiidae</taxon>
        <taxon>Exaiptasia</taxon>
    </lineage>
</organism>
<dbReference type="GeneID" id="110254911"/>
<reference evidence="2" key="1">
    <citation type="submission" date="2022-11" db="UniProtKB">
        <authorList>
            <consortium name="EnsemblMetazoa"/>
        </authorList>
    </citation>
    <scope>IDENTIFICATION</scope>
</reference>
<evidence type="ECO:0000313" key="2">
    <source>
        <dbReference type="EnsemblMetazoa" id="XP_020917620.2"/>
    </source>
</evidence>